<keyword evidence="8" id="KW-1185">Reference proteome</keyword>
<dbReference type="GO" id="GO:0016020">
    <property type="term" value="C:membrane"/>
    <property type="evidence" value="ECO:0007669"/>
    <property type="project" value="UniProtKB-SubCell"/>
</dbReference>
<proteinExistence type="predicted"/>
<dbReference type="RefSeq" id="XP_062662173.1">
    <property type="nucleotide sequence ID" value="XM_062807263.1"/>
</dbReference>
<evidence type="ECO:0008006" key="9">
    <source>
        <dbReference type="Google" id="ProtNLM"/>
    </source>
</evidence>
<dbReference type="InterPro" id="IPR051694">
    <property type="entry name" value="Immunoregulatory_rcpt-like"/>
</dbReference>
<keyword evidence="4 6" id="KW-0472">Membrane</keyword>
<comment type="caution">
    <text evidence="7">The sequence shown here is derived from an EMBL/GenBank/DDBJ whole genome shotgun (WGS) entry which is preliminary data.</text>
</comment>
<accession>A0AAE0HLD4</accession>
<dbReference type="PANTHER" id="PTHR15549">
    <property type="entry name" value="PAIRED IMMUNOGLOBULIN-LIKE TYPE 2 RECEPTOR"/>
    <property type="match status" value="1"/>
</dbReference>
<name>A0AAE0HLD4_9PEZI</name>
<dbReference type="EMBL" id="JAUEPN010000002">
    <property type="protein sequence ID" value="KAK3298659.1"/>
    <property type="molecule type" value="Genomic_DNA"/>
</dbReference>
<feature type="transmembrane region" description="Helical" evidence="6">
    <location>
        <begin position="472"/>
        <end position="495"/>
    </location>
</feature>
<keyword evidence="3 6" id="KW-1133">Transmembrane helix</keyword>
<feature type="compositionally biased region" description="Low complexity" evidence="5">
    <location>
        <begin position="446"/>
        <end position="461"/>
    </location>
</feature>
<dbReference type="InterPro" id="IPR021109">
    <property type="entry name" value="Peptidase_aspartic_dom_sf"/>
</dbReference>
<organism evidence="7 8">
    <name type="scientific">Chaetomium fimeti</name>
    <dbReference type="NCBI Taxonomy" id="1854472"/>
    <lineage>
        <taxon>Eukaryota</taxon>
        <taxon>Fungi</taxon>
        <taxon>Dikarya</taxon>
        <taxon>Ascomycota</taxon>
        <taxon>Pezizomycotina</taxon>
        <taxon>Sordariomycetes</taxon>
        <taxon>Sordariomycetidae</taxon>
        <taxon>Sordariales</taxon>
        <taxon>Chaetomiaceae</taxon>
        <taxon>Chaetomium</taxon>
    </lineage>
</organism>
<reference evidence="7" key="2">
    <citation type="submission" date="2023-06" db="EMBL/GenBank/DDBJ databases">
        <authorList>
            <consortium name="Lawrence Berkeley National Laboratory"/>
            <person name="Haridas S."/>
            <person name="Hensen N."/>
            <person name="Bonometti L."/>
            <person name="Westerberg I."/>
            <person name="Brannstrom I.O."/>
            <person name="Guillou S."/>
            <person name="Cros-Aarteil S."/>
            <person name="Calhoun S."/>
            <person name="Kuo A."/>
            <person name="Mondo S."/>
            <person name="Pangilinan J."/>
            <person name="Riley R."/>
            <person name="Labutti K."/>
            <person name="Andreopoulos B."/>
            <person name="Lipzen A."/>
            <person name="Chen C."/>
            <person name="Yanf M."/>
            <person name="Daum C."/>
            <person name="Ng V."/>
            <person name="Clum A."/>
            <person name="Steindorff A."/>
            <person name="Ohm R."/>
            <person name="Martin F."/>
            <person name="Silar P."/>
            <person name="Natvig D."/>
            <person name="Lalanne C."/>
            <person name="Gautier V."/>
            <person name="Ament-Velasquez S.L."/>
            <person name="Kruys A."/>
            <person name="Hutchinson M.I."/>
            <person name="Powell A.J."/>
            <person name="Barry K."/>
            <person name="Miller A.N."/>
            <person name="Grigoriev I.V."/>
            <person name="Debuchy R."/>
            <person name="Gladieux P."/>
            <person name="Thoren M.H."/>
            <person name="Johannesson H."/>
        </authorList>
    </citation>
    <scope>NUCLEOTIDE SEQUENCE</scope>
    <source>
        <strain evidence="7">CBS 168.71</strain>
    </source>
</reference>
<evidence type="ECO:0000313" key="7">
    <source>
        <dbReference type="EMBL" id="KAK3298659.1"/>
    </source>
</evidence>
<reference evidence="7" key="1">
    <citation type="journal article" date="2023" name="Mol. Phylogenet. Evol.">
        <title>Genome-scale phylogeny and comparative genomics of the fungal order Sordariales.</title>
        <authorList>
            <person name="Hensen N."/>
            <person name="Bonometti L."/>
            <person name="Westerberg I."/>
            <person name="Brannstrom I.O."/>
            <person name="Guillou S."/>
            <person name="Cros-Aarteil S."/>
            <person name="Calhoun S."/>
            <person name="Haridas S."/>
            <person name="Kuo A."/>
            <person name="Mondo S."/>
            <person name="Pangilinan J."/>
            <person name="Riley R."/>
            <person name="LaButti K."/>
            <person name="Andreopoulos B."/>
            <person name="Lipzen A."/>
            <person name="Chen C."/>
            <person name="Yan M."/>
            <person name="Daum C."/>
            <person name="Ng V."/>
            <person name="Clum A."/>
            <person name="Steindorff A."/>
            <person name="Ohm R.A."/>
            <person name="Martin F."/>
            <person name="Silar P."/>
            <person name="Natvig D.O."/>
            <person name="Lalanne C."/>
            <person name="Gautier V."/>
            <person name="Ament-Velasquez S.L."/>
            <person name="Kruys A."/>
            <person name="Hutchinson M.I."/>
            <person name="Powell A.J."/>
            <person name="Barry K."/>
            <person name="Miller A.N."/>
            <person name="Grigoriev I.V."/>
            <person name="Debuchy R."/>
            <person name="Gladieux P."/>
            <person name="Hiltunen Thoren M."/>
            <person name="Johannesson H."/>
        </authorList>
    </citation>
    <scope>NUCLEOTIDE SEQUENCE</scope>
    <source>
        <strain evidence="7">CBS 168.71</strain>
    </source>
</reference>
<evidence type="ECO:0000256" key="6">
    <source>
        <dbReference type="SAM" id="Phobius"/>
    </source>
</evidence>
<evidence type="ECO:0000256" key="5">
    <source>
        <dbReference type="SAM" id="MobiDB-lite"/>
    </source>
</evidence>
<gene>
    <name evidence="7" type="ORF">B0H64DRAFT_454105</name>
</gene>
<feature type="region of interest" description="Disordered" evidence="5">
    <location>
        <begin position="443"/>
        <end position="463"/>
    </location>
</feature>
<comment type="subcellular location">
    <subcellularLocation>
        <location evidence="1">Membrane</location>
        <topology evidence="1">Single-pass membrane protein</topology>
    </subcellularLocation>
</comment>
<evidence type="ECO:0000256" key="4">
    <source>
        <dbReference type="ARBA" id="ARBA00023136"/>
    </source>
</evidence>
<evidence type="ECO:0000256" key="1">
    <source>
        <dbReference type="ARBA" id="ARBA00004167"/>
    </source>
</evidence>
<evidence type="ECO:0000256" key="3">
    <source>
        <dbReference type="ARBA" id="ARBA00022989"/>
    </source>
</evidence>
<dbReference type="Proteomes" id="UP001278766">
    <property type="component" value="Unassembled WGS sequence"/>
</dbReference>
<dbReference type="SUPFAM" id="SSF50630">
    <property type="entry name" value="Acid proteases"/>
    <property type="match status" value="1"/>
</dbReference>
<dbReference type="PANTHER" id="PTHR15549:SF26">
    <property type="entry name" value="AXIAL BUDDING PATTERN PROTEIN 2-RELATED"/>
    <property type="match status" value="1"/>
</dbReference>
<dbReference type="GeneID" id="87844211"/>
<dbReference type="AlphaFoldDB" id="A0AAE0HLD4"/>
<feature type="region of interest" description="Disordered" evidence="5">
    <location>
        <begin position="501"/>
        <end position="534"/>
    </location>
</feature>
<dbReference type="Gene3D" id="2.40.70.10">
    <property type="entry name" value="Acid Proteases"/>
    <property type="match status" value="1"/>
</dbReference>
<protein>
    <recommendedName>
        <fullName evidence="9">Peptidase A1 domain-containing protein</fullName>
    </recommendedName>
</protein>
<dbReference type="GO" id="GO:0071944">
    <property type="term" value="C:cell periphery"/>
    <property type="evidence" value="ECO:0007669"/>
    <property type="project" value="UniProtKB-ARBA"/>
</dbReference>
<evidence type="ECO:0000256" key="2">
    <source>
        <dbReference type="ARBA" id="ARBA00022692"/>
    </source>
</evidence>
<sequence>MYSVKGTIHLPWEGEYGPDGPWQAVRISVGYFPNSTNFYADVSTMWPDWSGTSKVLTPASGGNYTATDSSSAVIVRQDEGYCPAQESTKSPIHGCWRGKTVVEDLRLERTTRGGTGTIGCDGTFEAVEEWVYGLPDGSNYSGRVGTLGLGKPNVPDPEDVPLAILQSLKSTTIIASMSFGLHMGSVALGQPASLVLGGYEKSRALGSVGVFTFGGFGPPILYLLDVLLGTQVGASPFARPGDEGSVWQGIKDNEGDIAEDITQQEGVKPGTALVVPDPTVPYIYLPPGTCEAAARRLPVTWNDRLGLYLWNTGDPAYQRIVRSPAYLSFVFADHIPANITIKVPFRLLNLTLEPPLMPTPTPYFPCKPWNTEDGIWTLGRAFLQAAFVGANFEQGIAFLAQAPGPDPVRRVTQALPPNDTTLQTNPIEEFERSWLPSWTVLKEDTSTSSDTPSSSVPVEPSLGGNGGLSTGAVVGIVLGVVAALVAAAVAVWFFWRRKGKQTEPLPSGDSPKEQPEMNGQGEPAELGKPNPHELHCPAVFLELPVDNGPER</sequence>
<keyword evidence="2 6" id="KW-0812">Transmembrane</keyword>
<evidence type="ECO:0000313" key="8">
    <source>
        <dbReference type="Proteomes" id="UP001278766"/>
    </source>
</evidence>